<feature type="chain" id="PRO_5032423227" evidence="2">
    <location>
        <begin position="34"/>
        <end position="665"/>
    </location>
</feature>
<feature type="compositionally biased region" description="Basic and acidic residues" evidence="1">
    <location>
        <begin position="549"/>
        <end position="561"/>
    </location>
</feature>
<reference evidence="3 4" key="1">
    <citation type="submission" date="2020-05" db="EMBL/GenBank/DDBJ databases">
        <authorList>
            <person name="Khan S.A."/>
            <person name="Jeon C.O."/>
            <person name="Chun B.H."/>
        </authorList>
    </citation>
    <scope>NUCLEOTIDE SEQUENCE [LARGE SCALE GENOMIC DNA]</scope>
    <source>
        <strain evidence="3 4">B156</strain>
    </source>
</reference>
<keyword evidence="2" id="KW-0732">Signal</keyword>
<reference evidence="3 4" key="2">
    <citation type="submission" date="2020-06" db="EMBL/GenBank/DDBJ databases">
        <title>Ramlibacter rhizophilus sp. nov., isolated from rhizosphere soil of national flower Mugunghwa from South Korea.</title>
        <authorList>
            <person name="Zheng-Fei Y."/>
            <person name="Huan T."/>
        </authorList>
    </citation>
    <scope>NUCLEOTIDE SEQUENCE [LARGE SCALE GENOMIC DNA]</scope>
    <source>
        <strain evidence="3 4">B156</strain>
    </source>
</reference>
<dbReference type="Proteomes" id="UP000552954">
    <property type="component" value="Unassembled WGS sequence"/>
</dbReference>
<dbReference type="AlphaFoldDB" id="A0A849KHC0"/>
<protein>
    <submittedName>
        <fullName evidence="3">Chromosome partitioning protein ParA</fullName>
    </submittedName>
</protein>
<organism evidence="3 4">
    <name type="scientific">Ramlibacter montanisoli</name>
    <dbReference type="NCBI Taxonomy" id="2732512"/>
    <lineage>
        <taxon>Bacteria</taxon>
        <taxon>Pseudomonadati</taxon>
        <taxon>Pseudomonadota</taxon>
        <taxon>Betaproteobacteria</taxon>
        <taxon>Burkholderiales</taxon>
        <taxon>Comamonadaceae</taxon>
        <taxon>Ramlibacter</taxon>
    </lineage>
</organism>
<feature type="compositionally biased region" description="Basic and acidic residues" evidence="1">
    <location>
        <begin position="479"/>
        <end position="506"/>
    </location>
</feature>
<gene>
    <name evidence="3" type="ORF">HK415_19240</name>
</gene>
<keyword evidence="4" id="KW-1185">Reference proteome</keyword>
<evidence type="ECO:0000313" key="3">
    <source>
        <dbReference type="EMBL" id="NNU44836.1"/>
    </source>
</evidence>
<feature type="compositionally biased region" description="Low complexity" evidence="1">
    <location>
        <begin position="448"/>
        <end position="458"/>
    </location>
</feature>
<feature type="region of interest" description="Disordered" evidence="1">
    <location>
        <begin position="576"/>
        <end position="665"/>
    </location>
</feature>
<feature type="compositionally biased region" description="Basic and acidic residues" evidence="1">
    <location>
        <begin position="523"/>
        <end position="541"/>
    </location>
</feature>
<proteinExistence type="predicted"/>
<dbReference type="PANTHER" id="PTHR38731">
    <property type="entry name" value="LIPL45-RELATED LIPOPROTEIN-RELATED"/>
    <property type="match status" value="1"/>
</dbReference>
<evidence type="ECO:0000313" key="4">
    <source>
        <dbReference type="Proteomes" id="UP000552954"/>
    </source>
</evidence>
<feature type="compositionally biased region" description="Basic and acidic residues" evidence="1">
    <location>
        <begin position="581"/>
        <end position="599"/>
    </location>
</feature>
<feature type="signal peptide" evidence="2">
    <location>
        <begin position="1"/>
        <end position="33"/>
    </location>
</feature>
<feature type="compositionally biased region" description="Basic and acidic residues" evidence="1">
    <location>
        <begin position="647"/>
        <end position="665"/>
    </location>
</feature>
<comment type="caution">
    <text evidence="3">The sequence shown here is derived from an EMBL/GenBank/DDBJ whole genome shotgun (WGS) entry which is preliminary data.</text>
</comment>
<sequence length="665" mass="76233">MSAMHIVTHRRFSRALPWLGALLMFCAASAAFAQDDTDPPGRVAHLTHRQGSVVFAPEGDKEWVELPANRPLTGGDRVWSDRGSRAELQLGAATLHLDGESHLGVNQLDDRAAQFILQQGSVNARVREIAPGENFEIGTPNLAFRALQPGDYRIDVDPQTQLTHVTVQSGLAAIFGETGQSIQLGAGQVATFAGRSLAPVQGPSYRQDDFARWVAERHELEEQSVTARYVPRGVVGYAQLDQHGSWNQDPTHGAVWYPRVVVQDWAPYRYGHWEWIGPWGWTWIDDAPWGFAPFHYGRWTMIGTRWAWVPGRLHARPVYSPALVVFLGGGGAQFTVGSGPAVGWYPLAPGEAWWPVYRTSPRYVNYANVNINLGAYPRHYSNHLWRTRPIAITAVRDDDFRRGRPVHRHWRPLDAGVITHAQVGVVPVRPEGRHWRRDHQDAPRLHSAPPATVQPAVPQQRFYGRQLPPAVREQFGAQREQERLQRDAERTAREQMRQQEQLRRGQDAGWQREQVYRQQQEARIQHERAQQERAHQERAQREVVQQRQLQEHSQRQQREAQRQQYEAQRQQYEVQRQQLEAQRHQQERAQRERWAERARQPQAVQPVLQQPQFQHQPQPRPQQQAPLVRDGQRDRGQEGRGGSGGRWQRDGDDGRGRGQGRGPRD</sequence>
<feature type="region of interest" description="Disordered" evidence="1">
    <location>
        <begin position="474"/>
        <end position="564"/>
    </location>
</feature>
<dbReference type="InterPro" id="IPR046535">
    <property type="entry name" value="DUF6600"/>
</dbReference>
<feature type="compositionally biased region" description="Low complexity" evidence="1">
    <location>
        <begin position="600"/>
        <end position="629"/>
    </location>
</feature>
<dbReference type="PANTHER" id="PTHR38731:SF3">
    <property type="entry name" value="BLL6125 PROTEIN"/>
    <property type="match status" value="1"/>
</dbReference>
<feature type="compositionally biased region" description="Basic and acidic residues" evidence="1">
    <location>
        <begin position="434"/>
        <end position="444"/>
    </location>
</feature>
<evidence type="ECO:0000256" key="1">
    <source>
        <dbReference type="SAM" id="MobiDB-lite"/>
    </source>
</evidence>
<dbReference type="RefSeq" id="WP_171562065.1">
    <property type="nucleotide sequence ID" value="NZ_JABFCS010000001.1"/>
</dbReference>
<evidence type="ECO:0000256" key="2">
    <source>
        <dbReference type="SAM" id="SignalP"/>
    </source>
</evidence>
<name>A0A849KHC0_9BURK</name>
<feature type="region of interest" description="Disordered" evidence="1">
    <location>
        <begin position="434"/>
        <end position="458"/>
    </location>
</feature>
<dbReference type="Pfam" id="PF20245">
    <property type="entry name" value="DUF6600"/>
    <property type="match status" value="1"/>
</dbReference>
<dbReference type="EMBL" id="JABFCS010000001">
    <property type="protein sequence ID" value="NNU44836.1"/>
    <property type="molecule type" value="Genomic_DNA"/>
</dbReference>
<accession>A0A849KHC0</accession>